<dbReference type="InterPro" id="IPR015943">
    <property type="entry name" value="WD40/YVTN_repeat-like_dom_sf"/>
</dbReference>
<protein>
    <recommendedName>
        <fullName evidence="6">WD40 repeat domain-containing protein</fullName>
    </recommendedName>
</protein>
<dbReference type="EMBL" id="JACEHE010000010">
    <property type="protein sequence ID" value="MBA2947613.1"/>
    <property type="molecule type" value="Genomic_DNA"/>
</dbReference>
<dbReference type="InterPro" id="IPR011047">
    <property type="entry name" value="Quinoprotein_ADH-like_sf"/>
</dbReference>
<keyword evidence="2" id="KW-0677">Repeat</keyword>
<dbReference type="Proteomes" id="UP000545761">
    <property type="component" value="Unassembled WGS sequence"/>
</dbReference>
<dbReference type="Gene3D" id="2.130.10.10">
    <property type="entry name" value="YVTN repeat-like/Quinoprotein amine dehydrogenase"/>
    <property type="match status" value="3"/>
</dbReference>
<evidence type="ECO:0000313" key="4">
    <source>
        <dbReference type="EMBL" id="MBA2947613.1"/>
    </source>
</evidence>
<dbReference type="SUPFAM" id="SSF50998">
    <property type="entry name" value="Quinoprotein alcohol dehydrogenase-like"/>
    <property type="match status" value="1"/>
</dbReference>
<comment type="caution">
    <text evidence="4">The sequence shown here is derived from an EMBL/GenBank/DDBJ whole genome shotgun (WGS) entry which is preliminary data.</text>
</comment>
<evidence type="ECO:0000256" key="2">
    <source>
        <dbReference type="ARBA" id="ARBA00022737"/>
    </source>
</evidence>
<dbReference type="AlphaFoldDB" id="A0A7W0I9T9"/>
<reference evidence="4 5" key="1">
    <citation type="submission" date="2020-07" db="EMBL/GenBank/DDBJ databases">
        <title>Streptomyces isolated from Indian soil.</title>
        <authorList>
            <person name="Mandal S."/>
            <person name="Maiti P.K."/>
        </authorList>
    </citation>
    <scope>NUCLEOTIDE SEQUENCE [LARGE SCALE GENOMIC DNA]</scope>
    <source>
        <strain evidence="4 5">PSKA28</strain>
    </source>
</reference>
<evidence type="ECO:0000256" key="3">
    <source>
        <dbReference type="PROSITE-ProRule" id="PRU00221"/>
    </source>
</evidence>
<dbReference type="PROSITE" id="PS50082">
    <property type="entry name" value="WD_REPEATS_2"/>
    <property type="match status" value="2"/>
</dbReference>
<evidence type="ECO:0000256" key="1">
    <source>
        <dbReference type="ARBA" id="ARBA00022574"/>
    </source>
</evidence>
<feature type="repeat" description="WD" evidence="3">
    <location>
        <begin position="275"/>
        <end position="310"/>
    </location>
</feature>
<dbReference type="SMART" id="SM00320">
    <property type="entry name" value="WD40"/>
    <property type="match status" value="4"/>
</dbReference>
<dbReference type="PANTHER" id="PTHR19848">
    <property type="entry name" value="WD40 REPEAT PROTEIN"/>
    <property type="match status" value="1"/>
</dbReference>
<proteinExistence type="predicted"/>
<organism evidence="4 5">
    <name type="scientific">Streptomyces himalayensis subsp. himalayensis</name>
    <dbReference type="NCBI Taxonomy" id="2756131"/>
    <lineage>
        <taxon>Bacteria</taxon>
        <taxon>Bacillati</taxon>
        <taxon>Actinomycetota</taxon>
        <taxon>Actinomycetes</taxon>
        <taxon>Kitasatosporales</taxon>
        <taxon>Streptomycetaceae</taxon>
        <taxon>Streptomyces</taxon>
        <taxon>Streptomyces himalayensis</taxon>
    </lineage>
</organism>
<dbReference type="PANTHER" id="PTHR19848:SF8">
    <property type="entry name" value="F-BOX AND WD REPEAT DOMAIN CONTAINING 7"/>
    <property type="match status" value="1"/>
</dbReference>
<dbReference type="Pfam" id="PF00400">
    <property type="entry name" value="WD40"/>
    <property type="match status" value="2"/>
</dbReference>
<dbReference type="InterPro" id="IPR001680">
    <property type="entry name" value="WD40_rpt"/>
</dbReference>
<evidence type="ECO:0008006" key="6">
    <source>
        <dbReference type="Google" id="ProtNLM"/>
    </source>
</evidence>
<name>A0A7W0I9T9_9ACTN</name>
<sequence length="355" mass="37057">MSTTVDSGLTVAWDITVDDAPVALSARGDLVAVAGAEGTVRVLDAAMGAEMGALELPSGALSVELAPDAGHLAATGPMGYALWRRKDGRTTVRESGAWSAAAAWADPVGVPPAERSRGWGRVAVASGRRTLVLDADGEELWRTDPAASTVTDLAWMRQGRRLAVAAYGAVHGHERHTPKPVVTYPYVGSHLALAVAPTGKWICSGNQDASIHIWRTRDGSELTMSGYPEKVSRLAFDDTGFWLAADGAPDVTVWDFSGKGPAGTAPRSLRCHETVTALAWRPGNGGHLASGGADGTVALWYATAGRPQQRLSPARELTGDGAGVAALAWAGPHLLIAAYRDGRVRAYGVPSRTAL</sequence>
<accession>A0A7W0I9T9</accession>
<feature type="repeat" description="WD" evidence="3">
    <location>
        <begin position="192"/>
        <end position="224"/>
    </location>
</feature>
<keyword evidence="1 3" id="KW-0853">WD repeat</keyword>
<evidence type="ECO:0000313" key="5">
    <source>
        <dbReference type="Proteomes" id="UP000545761"/>
    </source>
</evidence>
<gene>
    <name evidence="4" type="ORF">H1D24_17810</name>
</gene>
<dbReference type="RefSeq" id="WP_181658586.1">
    <property type="nucleotide sequence ID" value="NZ_JACEHE010000010.1"/>
</dbReference>